<keyword evidence="3" id="KW-1185">Reference proteome</keyword>
<organism evidence="2 3">
    <name type="scientific">Streptomyces djakartensis</name>
    <dbReference type="NCBI Taxonomy" id="68193"/>
    <lineage>
        <taxon>Bacteria</taxon>
        <taxon>Bacillati</taxon>
        <taxon>Actinomycetota</taxon>
        <taxon>Actinomycetes</taxon>
        <taxon>Kitasatosporales</taxon>
        <taxon>Streptomycetaceae</taxon>
        <taxon>Streptomyces</taxon>
    </lineage>
</organism>
<dbReference type="EMBL" id="BMWE01000001">
    <property type="protein sequence ID" value="GGY01473.1"/>
    <property type="molecule type" value="Genomic_DNA"/>
</dbReference>
<evidence type="ECO:0000313" key="3">
    <source>
        <dbReference type="Proteomes" id="UP000653308"/>
    </source>
</evidence>
<evidence type="ECO:0000313" key="2">
    <source>
        <dbReference type="EMBL" id="GGY01473.1"/>
    </source>
</evidence>
<dbReference type="Proteomes" id="UP000653308">
    <property type="component" value="Unassembled WGS sequence"/>
</dbReference>
<comment type="caution">
    <text evidence="2">The sequence shown here is derived from an EMBL/GenBank/DDBJ whole genome shotgun (WGS) entry which is preliminary data.</text>
</comment>
<feature type="signal peptide" evidence="1">
    <location>
        <begin position="1"/>
        <end position="27"/>
    </location>
</feature>
<gene>
    <name evidence="2" type="ORF">GCM10010384_01330</name>
</gene>
<reference evidence="3" key="1">
    <citation type="journal article" date="2019" name="Int. J. Syst. Evol. Microbiol.">
        <title>The Global Catalogue of Microorganisms (GCM) 10K type strain sequencing project: providing services to taxonomists for standard genome sequencing and annotation.</title>
        <authorList>
            <consortium name="The Broad Institute Genomics Platform"/>
            <consortium name="The Broad Institute Genome Sequencing Center for Infectious Disease"/>
            <person name="Wu L."/>
            <person name="Ma J."/>
        </authorList>
    </citation>
    <scope>NUCLEOTIDE SEQUENCE [LARGE SCALE GENOMIC DNA]</scope>
    <source>
        <strain evidence="3">JCM 4957</strain>
    </source>
</reference>
<evidence type="ECO:0000256" key="1">
    <source>
        <dbReference type="SAM" id="SignalP"/>
    </source>
</evidence>
<evidence type="ECO:0008006" key="4">
    <source>
        <dbReference type="Google" id="ProtNLM"/>
    </source>
</evidence>
<protein>
    <recommendedName>
        <fullName evidence="4">Secreted protein</fullName>
    </recommendedName>
</protein>
<feature type="chain" id="PRO_5047203517" description="Secreted protein" evidence="1">
    <location>
        <begin position="28"/>
        <end position="166"/>
    </location>
</feature>
<name>A0ABQ2Z3V5_9ACTN</name>
<sequence length="166" mass="17456">MITSAVRGLAVAALTSAFALLPASAHAEEKDADNDIERVELVGVSGSDTTPVRDVRTSDGWTNHLDLYTEVTDGSGRKSLRHAGDGTSECSAIAVQGPEVTAACTRVLRLAKGTLTLSDVIRYRSGERVTAKTGITAGTGHYRAAYGEGRITLEGRQVALVLDVDE</sequence>
<dbReference type="RefSeq" id="WP_190195671.1">
    <property type="nucleotide sequence ID" value="NZ_BMWE01000001.1"/>
</dbReference>
<proteinExistence type="predicted"/>
<keyword evidence="1" id="KW-0732">Signal</keyword>
<accession>A0ABQ2Z3V5</accession>